<feature type="signal peptide" evidence="10">
    <location>
        <begin position="1"/>
        <end position="18"/>
    </location>
</feature>
<comment type="similarity">
    <text evidence="2">Belongs to the TonB family.</text>
</comment>
<evidence type="ECO:0000313" key="12">
    <source>
        <dbReference type="EMBL" id="SDE85288.1"/>
    </source>
</evidence>
<feature type="domain" description="TonB C-terminal" evidence="11">
    <location>
        <begin position="54"/>
        <end position="144"/>
    </location>
</feature>
<feature type="chain" id="PRO_5011580178" evidence="10">
    <location>
        <begin position="19"/>
        <end position="144"/>
    </location>
</feature>
<keyword evidence="4" id="KW-1003">Cell membrane</keyword>
<keyword evidence="10" id="KW-0732">Signal</keyword>
<evidence type="ECO:0000313" key="13">
    <source>
        <dbReference type="Proteomes" id="UP000199321"/>
    </source>
</evidence>
<dbReference type="PROSITE" id="PS52015">
    <property type="entry name" value="TONB_CTD"/>
    <property type="match status" value="1"/>
</dbReference>
<evidence type="ECO:0000256" key="5">
    <source>
        <dbReference type="ARBA" id="ARBA00022519"/>
    </source>
</evidence>
<dbReference type="PANTHER" id="PTHR33446">
    <property type="entry name" value="PROTEIN TONB-RELATED"/>
    <property type="match status" value="1"/>
</dbReference>
<dbReference type="GO" id="GO:0055085">
    <property type="term" value="P:transmembrane transport"/>
    <property type="evidence" value="ECO:0007669"/>
    <property type="project" value="InterPro"/>
</dbReference>
<dbReference type="Pfam" id="PF03544">
    <property type="entry name" value="TonB_C"/>
    <property type="match status" value="1"/>
</dbReference>
<keyword evidence="7" id="KW-0653">Protein transport</keyword>
<keyword evidence="5" id="KW-0997">Cell inner membrane</keyword>
<dbReference type="RefSeq" id="WP_093144000.1">
    <property type="nucleotide sequence ID" value="NZ_BMWO01000003.1"/>
</dbReference>
<dbReference type="AlphaFoldDB" id="A0A1G7GAW7"/>
<proteinExistence type="inferred from homology"/>
<keyword evidence="6" id="KW-0812">Transmembrane</keyword>
<evidence type="ECO:0000256" key="10">
    <source>
        <dbReference type="SAM" id="SignalP"/>
    </source>
</evidence>
<evidence type="ECO:0000256" key="9">
    <source>
        <dbReference type="ARBA" id="ARBA00023136"/>
    </source>
</evidence>
<reference evidence="12 13" key="1">
    <citation type="submission" date="2016-10" db="EMBL/GenBank/DDBJ databases">
        <authorList>
            <person name="de Groot N.N."/>
        </authorList>
    </citation>
    <scope>NUCLEOTIDE SEQUENCE [LARGE SCALE GENOMIC DNA]</scope>
    <source>
        <strain evidence="12 13">DSM 16195</strain>
    </source>
</reference>
<name>A0A1G7GAW7_9FLAO</name>
<dbReference type="EMBL" id="FNBA01000003">
    <property type="protein sequence ID" value="SDE85288.1"/>
    <property type="molecule type" value="Genomic_DNA"/>
</dbReference>
<protein>
    <submittedName>
        <fullName evidence="12">Protein TonB</fullName>
    </submittedName>
</protein>
<dbReference type="Proteomes" id="UP000199321">
    <property type="component" value="Unassembled WGS sequence"/>
</dbReference>
<evidence type="ECO:0000259" key="11">
    <source>
        <dbReference type="PROSITE" id="PS52015"/>
    </source>
</evidence>
<comment type="subcellular location">
    <subcellularLocation>
        <location evidence="1">Cell inner membrane</location>
        <topology evidence="1">Single-pass membrane protein</topology>
        <orientation evidence="1">Periplasmic side</orientation>
    </subcellularLocation>
</comment>
<evidence type="ECO:0000256" key="8">
    <source>
        <dbReference type="ARBA" id="ARBA00022989"/>
    </source>
</evidence>
<dbReference type="Gene3D" id="3.30.1150.10">
    <property type="match status" value="1"/>
</dbReference>
<evidence type="ECO:0000256" key="1">
    <source>
        <dbReference type="ARBA" id="ARBA00004383"/>
    </source>
</evidence>
<evidence type="ECO:0000256" key="3">
    <source>
        <dbReference type="ARBA" id="ARBA00022448"/>
    </source>
</evidence>
<dbReference type="GO" id="GO:0015031">
    <property type="term" value="P:protein transport"/>
    <property type="evidence" value="ECO:0007669"/>
    <property type="project" value="UniProtKB-KW"/>
</dbReference>
<keyword evidence="9" id="KW-0472">Membrane</keyword>
<dbReference type="OrthoDB" id="1522859at2"/>
<dbReference type="PANTHER" id="PTHR33446:SF2">
    <property type="entry name" value="PROTEIN TONB"/>
    <property type="match status" value="1"/>
</dbReference>
<dbReference type="GO" id="GO:0098797">
    <property type="term" value="C:plasma membrane protein complex"/>
    <property type="evidence" value="ECO:0007669"/>
    <property type="project" value="TreeGrafter"/>
</dbReference>
<gene>
    <name evidence="12" type="ORF">SAMN05421855_10316</name>
</gene>
<dbReference type="STRING" id="227084.SAMN05421855_10316"/>
<dbReference type="NCBIfam" id="TIGR01352">
    <property type="entry name" value="tonB_Cterm"/>
    <property type="match status" value="1"/>
</dbReference>
<keyword evidence="3" id="KW-0813">Transport</keyword>
<sequence length="144" mass="16089">MKKALIIFSLFVSTALFAQQEEWGDVNKNTVTMKEIAPVWPGCEGSSASKRDACFDQKLVQHITKNFKYPANEYKNNIQGKVTVNFVINEKGMVEVKSVTGGNKGLQDEAKRNIMQIPKMKPGMLGGKPRAIKYTVPFSFKTGR</sequence>
<dbReference type="InterPro" id="IPR006260">
    <property type="entry name" value="TonB/TolA_C"/>
</dbReference>
<keyword evidence="13" id="KW-1185">Reference proteome</keyword>
<evidence type="ECO:0000256" key="7">
    <source>
        <dbReference type="ARBA" id="ARBA00022927"/>
    </source>
</evidence>
<accession>A0A1G7GAW7</accession>
<dbReference type="GO" id="GO:0031992">
    <property type="term" value="F:energy transducer activity"/>
    <property type="evidence" value="ECO:0007669"/>
    <property type="project" value="TreeGrafter"/>
</dbReference>
<evidence type="ECO:0000256" key="2">
    <source>
        <dbReference type="ARBA" id="ARBA00006555"/>
    </source>
</evidence>
<evidence type="ECO:0000256" key="6">
    <source>
        <dbReference type="ARBA" id="ARBA00022692"/>
    </source>
</evidence>
<keyword evidence="8" id="KW-1133">Transmembrane helix</keyword>
<dbReference type="InterPro" id="IPR037682">
    <property type="entry name" value="TonB_C"/>
</dbReference>
<dbReference type="InterPro" id="IPR051045">
    <property type="entry name" value="TonB-dependent_transducer"/>
</dbReference>
<evidence type="ECO:0000256" key="4">
    <source>
        <dbReference type="ARBA" id="ARBA00022475"/>
    </source>
</evidence>
<dbReference type="SUPFAM" id="SSF74653">
    <property type="entry name" value="TolA/TonB C-terminal domain"/>
    <property type="match status" value="1"/>
</dbReference>
<organism evidence="12 13">
    <name type="scientific">Ulvibacter litoralis</name>
    <dbReference type="NCBI Taxonomy" id="227084"/>
    <lineage>
        <taxon>Bacteria</taxon>
        <taxon>Pseudomonadati</taxon>
        <taxon>Bacteroidota</taxon>
        <taxon>Flavobacteriia</taxon>
        <taxon>Flavobacteriales</taxon>
        <taxon>Flavobacteriaceae</taxon>
        <taxon>Ulvibacter</taxon>
    </lineage>
</organism>